<dbReference type="EMBL" id="BSXW01000162">
    <property type="protein sequence ID" value="GMF13608.1"/>
    <property type="molecule type" value="Genomic_DNA"/>
</dbReference>
<dbReference type="AlphaFoldDB" id="A0A9W6WR80"/>
<comment type="caution">
    <text evidence="2">The sequence shown here is derived from an EMBL/GenBank/DDBJ whole genome shotgun (WGS) entry which is preliminary data.</text>
</comment>
<protein>
    <submittedName>
        <fullName evidence="2">Unnamed protein product</fullName>
    </submittedName>
</protein>
<keyword evidence="1" id="KW-0732">Signal</keyword>
<evidence type="ECO:0000313" key="2">
    <source>
        <dbReference type="EMBL" id="GMF13608.1"/>
    </source>
</evidence>
<keyword evidence="3" id="KW-1185">Reference proteome</keyword>
<dbReference type="OrthoDB" id="94725at2759"/>
<feature type="chain" id="PRO_5040843221" evidence="1">
    <location>
        <begin position="29"/>
        <end position="346"/>
    </location>
</feature>
<sequence length="346" mass="39292">MPTKISAAERPHLLVLFIFLVWITNVFAASDPTKGMGSNAVRLDWDSTGLRRNLRSYSWEMVHEENDDGTEERGLKKITSSAKKFVENLKLNYKQPIKRWSASVATTFKKQSELAEQAMVSTMTRRFGDKAVARMIDTATEVTDVTATSRLASKLGEAQQAIWLKEGKTADDVFKLLKLNLEGNVLASPLLETWSSYVMMKLKQRSHDTLFTVLKTQYNNDDEALAKMIALAKKDFSTSVRAGILDEVQFYNWVRARMTADDVFRMLQTGSGGRSFWQSAVEHLEFLRVWKDEGKTADDVLKLLKLHQVEDNLRDSPMFNTWKLYVSKLGKDPDEALLAVLKKLAP</sequence>
<evidence type="ECO:0000313" key="3">
    <source>
        <dbReference type="Proteomes" id="UP001165083"/>
    </source>
</evidence>
<accession>A0A9W6WR80</accession>
<feature type="signal peptide" evidence="1">
    <location>
        <begin position="1"/>
        <end position="28"/>
    </location>
</feature>
<evidence type="ECO:0000256" key="1">
    <source>
        <dbReference type="SAM" id="SignalP"/>
    </source>
</evidence>
<reference evidence="2" key="1">
    <citation type="submission" date="2023-04" db="EMBL/GenBank/DDBJ databases">
        <title>Phytophthora lilii NBRC 32176.</title>
        <authorList>
            <person name="Ichikawa N."/>
            <person name="Sato H."/>
            <person name="Tonouchi N."/>
        </authorList>
    </citation>
    <scope>NUCLEOTIDE SEQUENCE</scope>
    <source>
        <strain evidence="2">NBRC 32176</strain>
    </source>
</reference>
<dbReference type="Proteomes" id="UP001165083">
    <property type="component" value="Unassembled WGS sequence"/>
</dbReference>
<gene>
    <name evidence="2" type="ORF">Plil01_000406700</name>
</gene>
<proteinExistence type="predicted"/>
<name>A0A9W6WR80_9STRA</name>
<organism evidence="2 3">
    <name type="scientific">Phytophthora lilii</name>
    <dbReference type="NCBI Taxonomy" id="2077276"/>
    <lineage>
        <taxon>Eukaryota</taxon>
        <taxon>Sar</taxon>
        <taxon>Stramenopiles</taxon>
        <taxon>Oomycota</taxon>
        <taxon>Peronosporomycetes</taxon>
        <taxon>Peronosporales</taxon>
        <taxon>Peronosporaceae</taxon>
        <taxon>Phytophthora</taxon>
    </lineage>
</organism>